<reference evidence="2 3" key="1">
    <citation type="submission" date="2020-01" db="EMBL/GenBank/DDBJ databases">
        <title>Jiella pacifica sp. nov.</title>
        <authorList>
            <person name="Xue Z."/>
            <person name="Zhu S."/>
            <person name="Chen J."/>
            <person name="Yang J."/>
        </authorList>
    </citation>
    <scope>NUCLEOTIDE SEQUENCE [LARGE SCALE GENOMIC DNA]</scope>
    <source>
        <strain evidence="2 3">40Bstr34</strain>
    </source>
</reference>
<organism evidence="2 3">
    <name type="scientific">Jiella pacifica</name>
    <dbReference type="NCBI Taxonomy" id="2696469"/>
    <lineage>
        <taxon>Bacteria</taxon>
        <taxon>Pseudomonadati</taxon>
        <taxon>Pseudomonadota</taxon>
        <taxon>Alphaproteobacteria</taxon>
        <taxon>Hyphomicrobiales</taxon>
        <taxon>Aurantimonadaceae</taxon>
        <taxon>Jiella</taxon>
    </lineage>
</organism>
<evidence type="ECO:0000259" key="1">
    <source>
        <dbReference type="Pfam" id="PF01590"/>
    </source>
</evidence>
<comment type="caution">
    <text evidence="2">The sequence shown here is derived from an EMBL/GenBank/DDBJ whole genome shotgun (WGS) entry which is preliminary data.</text>
</comment>
<keyword evidence="3" id="KW-1185">Reference proteome</keyword>
<accession>A0A6N9T3N8</accession>
<dbReference type="InterPro" id="IPR003018">
    <property type="entry name" value="GAF"/>
</dbReference>
<dbReference type="Gene3D" id="3.30.450.40">
    <property type="match status" value="1"/>
</dbReference>
<evidence type="ECO:0000313" key="2">
    <source>
        <dbReference type="EMBL" id="NDW05993.1"/>
    </source>
</evidence>
<dbReference type="Proteomes" id="UP000469011">
    <property type="component" value="Unassembled WGS sequence"/>
</dbReference>
<dbReference type="InterPro" id="IPR029016">
    <property type="entry name" value="GAF-like_dom_sf"/>
</dbReference>
<dbReference type="RefSeq" id="WP_163464444.1">
    <property type="nucleotide sequence ID" value="NZ_JAAAMG010000013.1"/>
</dbReference>
<dbReference type="EMBL" id="JAAAMG010000013">
    <property type="protein sequence ID" value="NDW05993.1"/>
    <property type="molecule type" value="Genomic_DNA"/>
</dbReference>
<dbReference type="SUPFAM" id="SSF55781">
    <property type="entry name" value="GAF domain-like"/>
    <property type="match status" value="1"/>
</dbReference>
<protein>
    <submittedName>
        <fullName evidence="2">GAF domain-containing protein</fullName>
    </submittedName>
</protein>
<dbReference type="AlphaFoldDB" id="A0A6N9T3N8"/>
<evidence type="ECO:0000313" key="3">
    <source>
        <dbReference type="Proteomes" id="UP000469011"/>
    </source>
</evidence>
<gene>
    <name evidence="2" type="ORF">GTK09_16350</name>
</gene>
<name>A0A6N9T3N8_9HYPH</name>
<dbReference type="Pfam" id="PF01590">
    <property type="entry name" value="GAF"/>
    <property type="match status" value="1"/>
</dbReference>
<feature type="domain" description="GAF" evidence="1">
    <location>
        <begin position="71"/>
        <end position="163"/>
    </location>
</feature>
<sequence length="171" mass="18164">MTNSSIATGRFDIPAALRILGEAAAEAGQPQALFAAFDGLCKQSVGHQLFTLLAWDAPAGEVERIYSSRPAEYPLKGRKPMGPTEWGARVLKGRGTWIGNGADDIRWAFPDHELILSLGCEACVNAPVRWNGDVLGVVSVLGPMGSYEEADLAGLDLLAATLAPAYLAARR</sequence>
<proteinExistence type="predicted"/>